<evidence type="ECO:0000313" key="1">
    <source>
        <dbReference type="EMBL" id="OGJ01809.1"/>
    </source>
</evidence>
<name>A0A1F6Y640_9BACT</name>
<organism evidence="1 2">
    <name type="scientific">Candidatus Nomurabacteria bacterium RIFCSPLOWO2_12_FULL_44_11</name>
    <dbReference type="NCBI Taxonomy" id="1801796"/>
    <lineage>
        <taxon>Bacteria</taxon>
        <taxon>Candidatus Nomuraibacteriota</taxon>
    </lineage>
</organism>
<dbReference type="Proteomes" id="UP000178645">
    <property type="component" value="Unassembled WGS sequence"/>
</dbReference>
<accession>A0A1F6Y640</accession>
<reference evidence="1 2" key="1">
    <citation type="journal article" date="2016" name="Nat. Commun.">
        <title>Thousands of microbial genomes shed light on interconnected biogeochemical processes in an aquifer system.</title>
        <authorList>
            <person name="Anantharaman K."/>
            <person name="Brown C.T."/>
            <person name="Hug L.A."/>
            <person name="Sharon I."/>
            <person name="Castelle C.J."/>
            <person name="Probst A.J."/>
            <person name="Thomas B.C."/>
            <person name="Singh A."/>
            <person name="Wilkins M.J."/>
            <person name="Karaoz U."/>
            <person name="Brodie E.L."/>
            <person name="Williams K.H."/>
            <person name="Hubbard S.S."/>
            <person name="Banfield J.F."/>
        </authorList>
    </citation>
    <scope>NUCLEOTIDE SEQUENCE [LARGE SCALE GENOMIC DNA]</scope>
</reference>
<comment type="caution">
    <text evidence="1">The sequence shown here is derived from an EMBL/GenBank/DDBJ whole genome shotgun (WGS) entry which is preliminary data.</text>
</comment>
<dbReference type="EMBL" id="MFVU01000017">
    <property type="protein sequence ID" value="OGJ01809.1"/>
    <property type="molecule type" value="Genomic_DNA"/>
</dbReference>
<sequence length="120" mass="13646">MENISDAITWRDGTEEHRARALDFIAKFFNPPEGRERPNYNMLYDFHPFTSKRGSIRDLKAAQDDKTIQAIKNKTATVEKVEISPANGEPRSVKVIIRSPEGSAEFYIEGKALKDYLTGQ</sequence>
<gene>
    <name evidence="1" type="ORF">A3G53_01765</name>
</gene>
<protein>
    <submittedName>
        <fullName evidence="1">Uncharacterized protein</fullName>
    </submittedName>
</protein>
<evidence type="ECO:0000313" key="2">
    <source>
        <dbReference type="Proteomes" id="UP000178645"/>
    </source>
</evidence>
<dbReference type="AlphaFoldDB" id="A0A1F6Y640"/>
<proteinExistence type="predicted"/>